<dbReference type="PROSITE" id="PS51379">
    <property type="entry name" value="4FE4S_FER_2"/>
    <property type="match status" value="1"/>
</dbReference>
<dbReference type="GO" id="GO:0051539">
    <property type="term" value="F:4 iron, 4 sulfur cluster binding"/>
    <property type="evidence" value="ECO:0007669"/>
    <property type="project" value="UniProtKB-KW"/>
</dbReference>
<evidence type="ECO:0000256" key="2">
    <source>
        <dbReference type="ARBA" id="ARBA00001966"/>
    </source>
</evidence>
<feature type="domain" description="4Fe-4S ferredoxin-type" evidence="15">
    <location>
        <begin position="168"/>
        <end position="198"/>
    </location>
</feature>
<dbReference type="Gene3D" id="1.10.1060.10">
    <property type="entry name" value="Alpha-helical ferredoxin"/>
    <property type="match status" value="1"/>
</dbReference>
<keyword evidence="10" id="KW-0408">Iron</keyword>
<evidence type="ECO:0000256" key="6">
    <source>
        <dbReference type="ARBA" id="ARBA00022532"/>
    </source>
</evidence>
<gene>
    <name evidence="16" type="ORF">A8926_0175</name>
</gene>
<evidence type="ECO:0000256" key="1">
    <source>
        <dbReference type="ARBA" id="ARBA00001927"/>
    </source>
</evidence>
<dbReference type="InterPro" id="IPR012675">
    <property type="entry name" value="Beta-grasp_dom_sf"/>
</dbReference>
<dbReference type="InterPro" id="IPR009051">
    <property type="entry name" value="Helical_ferredxn"/>
</dbReference>
<dbReference type="NCBIfam" id="TIGR00384">
    <property type="entry name" value="dhsB"/>
    <property type="match status" value="1"/>
</dbReference>
<proteinExistence type="inferred from homology"/>
<dbReference type="EC" id="1.3.5.1" evidence="4"/>
<dbReference type="Gene3D" id="3.10.20.30">
    <property type="match status" value="1"/>
</dbReference>
<evidence type="ECO:0000256" key="5">
    <source>
        <dbReference type="ARBA" id="ARBA00022485"/>
    </source>
</evidence>
<dbReference type="GO" id="GO:0051538">
    <property type="term" value="F:3 iron, 4 sulfur cluster binding"/>
    <property type="evidence" value="ECO:0007669"/>
    <property type="project" value="UniProtKB-KW"/>
</dbReference>
<dbReference type="InterPro" id="IPR004489">
    <property type="entry name" value="Succ_DH/fum_Rdtase_Fe-S"/>
</dbReference>
<evidence type="ECO:0000256" key="7">
    <source>
        <dbReference type="ARBA" id="ARBA00022714"/>
    </source>
</evidence>
<dbReference type="NCBIfam" id="NF004616">
    <property type="entry name" value="PRK05950.1"/>
    <property type="match status" value="1"/>
</dbReference>
<dbReference type="OrthoDB" id="9804391at2"/>
<dbReference type="RefSeq" id="WP_010315869.1">
    <property type="nucleotide sequence ID" value="NZ_CP061007.1"/>
</dbReference>
<organism evidence="16 17">
    <name type="scientific">Saccharopolyspora spinosa</name>
    <dbReference type="NCBI Taxonomy" id="60894"/>
    <lineage>
        <taxon>Bacteria</taxon>
        <taxon>Bacillati</taxon>
        <taxon>Actinomycetota</taxon>
        <taxon>Actinomycetes</taxon>
        <taxon>Pseudonocardiales</taxon>
        <taxon>Pseudonocardiaceae</taxon>
        <taxon>Saccharopolyspora</taxon>
    </lineage>
</organism>
<dbReference type="GO" id="GO:0051537">
    <property type="term" value="F:2 iron, 2 sulfur cluster binding"/>
    <property type="evidence" value="ECO:0007669"/>
    <property type="project" value="UniProtKB-KW"/>
</dbReference>
<comment type="cofactor">
    <cofactor evidence="13">
        <name>[2Fe-2S] cluster</name>
        <dbReference type="ChEBI" id="CHEBI:190135"/>
    </cofactor>
</comment>
<dbReference type="GO" id="GO:0008177">
    <property type="term" value="F:succinate dehydrogenase (quinone) activity"/>
    <property type="evidence" value="ECO:0007669"/>
    <property type="project" value="UniProtKB-EC"/>
</dbReference>
<dbReference type="EMBL" id="PJNB01000001">
    <property type="protein sequence ID" value="PKW12699.1"/>
    <property type="molecule type" value="Genomic_DNA"/>
</dbReference>
<dbReference type="GO" id="GO:0009055">
    <property type="term" value="F:electron transfer activity"/>
    <property type="evidence" value="ECO:0007669"/>
    <property type="project" value="InterPro"/>
</dbReference>
<keyword evidence="9" id="KW-0560">Oxidoreductase</keyword>
<evidence type="ECO:0000256" key="11">
    <source>
        <dbReference type="ARBA" id="ARBA00023014"/>
    </source>
</evidence>
<dbReference type="PANTHER" id="PTHR11921:SF29">
    <property type="entry name" value="SUCCINATE DEHYDROGENASE [UBIQUINONE] IRON-SULFUR SUBUNIT, MITOCHONDRIAL"/>
    <property type="match status" value="1"/>
</dbReference>
<dbReference type="GO" id="GO:0046872">
    <property type="term" value="F:metal ion binding"/>
    <property type="evidence" value="ECO:0007669"/>
    <property type="project" value="UniProtKB-KW"/>
</dbReference>
<feature type="region of interest" description="Disordered" evidence="14">
    <location>
        <begin position="1"/>
        <end position="26"/>
    </location>
</feature>
<comment type="cofactor">
    <cofactor evidence="2">
        <name>[4Fe-4S] cluster</name>
        <dbReference type="ChEBI" id="CHEBI:49883"/>
    </cofactor>
</comment>
<evidence type="ECO:0000256" key="14">
    <source>
        <dbReference type="SAM" id="MobiDB-lite"/>
    </source>
</evidence>
<dbReference type="FunFam" id="1.10.1060.10:FF:000003">
    <property type="entry name" value="Succinate dehydrogenase iron-sulfur subunit"/>
    <property type="match status" value="1"/>
</dbReference>
<dbReference type="Pfam" id="PF13237">
    <property type="entry name" value="Fer4_10"/>
    <property type="match status" value="1"/>
</dbReference>
<evidence type="ECO:0000313" key="17">
    <source>
        <dbReference type="Proteomes" id="UP000233786"/>
    </source>
</evidence>
<keyword evidence="17" id="KW-1185">Reference proteome</keyword>
<dbReference type="AlphaFoldDB" id="A0A2N3XPV1"/>
<dbReference type="InterPro" id="IPR025192">
    <property type="entry name" value="Succ_DH/fum_Rdtase_N"/>
</dbReference>
<dbReference type="InterPro" id="IPR036010">
    <property type="entry name" value="2Fe-2S_ferredoxin-like_sf"/>
</dbReference>
<dbReference type="PANTHER" id="PTHR11921">
    <property type="entry name" value="SUCCINATE DEHYDROGENASE IRON-SULFUR PROTEIN"/>
    <property type="match status" value="1"/>
</dbReference>
<keyword evidence="7" id="KW-0001">2Fe-2S</keyword>
<protein>
    <recommendedName>
        <fullName evidence="4">succinate dehydrogenase</fullName>
        <ecNumber evidence="4">1.3.5.1</ecNumber>
    </recommendedName>
</protein>
<dbReference type="FunFam" id="3.10.20.30:FF:000022">
    <property type="entry name" value="Succinate dehydrogenase iron-sulfur subunit"/>
    <property type="match status" value="1"/>
</dbReference>
<evidence type="ECO:0000256" key="12">
    <source>
        <dbReference type="ARBA" id="ARBA00023291"/>
    </source>
</evidence>
<comment type="caution">
    <text evidence="16">The sequence shown here is derived from an EMBL/GenBank/DDBJ whole genome shotgun (WGS) entry which is preliminary data.</text>
</comment>
<dbReference type="PROSITE" id="PS00198">
    <property type="entry name" value="4FE4S_FER_1"/>
    <property type="match status" value="1"/>
</dbReference>
<evidence type="ECO:0000256" key="13">
    <source>
        <dbReference type="ARBA" id="ARBA00034078"/>
    </source>
</evidence>
<keyword evidence="8" id="KW-0479">Metal-binding</keyword>
<evidence type="ECO:0000256" key="9">
    <source>
        <dbReference type="ARBA" id="ARBA00023002"/>
    </source>
</evidence>
<evidence type="ECO:0000259" key="15">
    <source>
        <dbReference type="PROSITE" id="PS51379"/>
    </source>
</evidence>
<keyword evidence="6" id="KW-0816">Tricarboxylic acid cycle</keyword>
<evidence type="ECO:0000256" key="4">
    <source>
        <dbReference type="ARBA" id="ARBA00012792"/>
    </source>
</evidence>
<dbReference type="SUPFAM" id="SSF46548">
    <property type="entry name" value="alpha-helical ferredoxin"/>
    <property type="match status" value="1"/>
</dbReference>
<evidence type="ECO:0000256" key="3">
    <source>
        <dbReference type="ARBA" id="ARBA00009433"/>
    </source>
</evidence>
<name>A0A2N3XPV1_SACSN</name>
<accession>A0A2N3XPV1</accession>
<dbReference type="Proteomes" id="UP000233786">
    <property type="component" value="Unassembled WGS sequence"/>
</dbReference>
<evidence type="ECO:0000256" key="8">
    <source>
        <dbReference type="ARBA" id="ARBA00022723"/>
    </source>
</evidence>
<dbReference type="Pfam" id="PF13085">
    <property type="entry name" value="Fer2_3"/>
    <property type="match status" value="1"/>
</dbReference>
<sequence length="266" mass="29929">MTAATTKNNKDDLAASDLPGDAPPIPDGATMVTVKILRYNPEVDEDLHWESYRVPALPSDRVLNLLHYIKWYIDGTLTFRRSCAHGVCGSDAMRINGVNRLACKVLMKDLLVKGGETTLTIEPIKGLPVEKDLLVDMEPFFEAYRSVKPYLMTTGNEPTRERIQSVAERARFDDTTKCILCAACTTSCPVYWSDGNYFGPAAIVNAHRFIFDSRDEGAEERLDILNDVDGVWRCRTTFNCTDACPRGIQVTKAIQEVKRALMFRRR</sequence>
<keyword evidence="5" id="KW-0004">4Fe-4S</keyword>
<comment type="similarity">
    <text evidence="3">Belongs to the succinate dehydrogenase/fumarate reductase iron-sulfur protein family.</text>
</comment>
<dbReference type="GO" id="GO:0022904">
    <property type="term" value="P:respiratory electron transport chain"/>
    <property type="evidence" value="ECO:0007669"/>
    <property type="project" value="TreeGrafter"/>
</dbReference>
<dbReference type="GO" id="GO:0005886">
    <property type="term" value="C:plasma membrane"/>
    <property type="evidence" value="ECO:0007669"/>
    <property type="project" value="TreeGrafter"/>
</dbReference>
<evidence type="ECO:0000256" key="10">
    <source>
        <dbReference type="ARBA" id="ARBA00023004"/>
    </source>
</evidence>
<dbReference type="STRING" id="994479.GCA_000194155_07838"/>
<evidence type="ECO:0000313" key="16">
    <source>
        <dbReference type="EMBL" id="PKW12699.1"/>
    </source>
</evidence>
<dbReference type="InterPro" id="IPR017896">
    <property type="entry name" value="4Fe4S_Fe-S-bd"/>
</dbReference>
<dbReference type="InterPro" id="IPR017900">
    <property type="entry name" value="4Fe4S_Fe_S_CS"/>
</dbReference>
<keyword evidence="12" id="KW-0003">3Fe-4S</keyword>
<dbReference type="InterPro" id="IPR050573">
    <property type="entry name" value="SDH/FRD_Iron-Sulfur"/>
</dbReference>
<reference evidence="16" key="1">
    <citation type="submission" date="2017-12" db="EMBL/GenBank/DDBJ databases">
        <title>Sequencing the genomes of 1000 Actinobacteria strains.</title>
        <authorList>
            <person name="Klenk H.-P."/>
        </authorList>
    </citation>
    <scope>NUCLEOTIDE SEQUENCE [LARGE SCALE GENOMIC DNA]</scope>
    <source>
        <strain evidence="16">DSM 44228</strain>
    </source>
</reference>
<dbReference type="SUPFAM" id="SSF54292">
    <property type="entry name" value="2Fe-2S ferredoxin-like"/>
    <property type="match status" value="1"/>
</dbReference>
<comment type="cofactor">
    <cofactor evidence="1">
        <name>[3Fe-4S] cluster</name>
        <dbReference type="ChEBI" id="CHEBI:21137"/>
    </cofactor>
</comment>
<dbReference type="GO" id="GO:0006099">
    <property type="term" value="P:tricarboxylic acid cycle"/>
    <property type="evidence" value="ECO:0007669"/>
    <property type="project" value="UniProtKB-KW"/>
</dbReference>
<keyword evidence="11" id="KW-0411">Iron-sulfur</keyword>